<dbReference type="AlphaFoldDB" id="A0A0N0ZPF9"/>
<comment type="similarity">
    <text evidence="2 7">Belongs to the UPF0056 (MarC) family.</text>
</comment>
<protein>
    <recommendedName>
        <fullName evidence="7">UPF0056 membrane protein</fullName>
    </recommendedName>
</protein>
<feature type="transmembrane region" description="Helical" evidence="7">
    <location>
        <begin position="6"/>
        <end position="28"/>
    </location>
</feature>
<evidence type="ECO:0000256" key="2">
    <source>
        <dbReference type="ARBA" id="ARBA00009784"/>
    </source>
</evidence>
<evidence type="ECO:0000313" key="8">
    <source>
        <dbReference type="EMBL" id="KPD28678.1"/>
    </source>
</evidence>
<evidence type="ECO:0000256" key="1">
    <source>
        <dbReference type="ARBA" id="ARBA00004651"/>
    </source>
</evidence>
<comment type="caution">
    <text evidence="7">Lacks conserved residue(s) required for the propagation of feature annotation.</text>
</comment>
<dbReference type="PATRIC" id="fig|37636.3.peg.934"/>
<comment type="caution">
    <text evidence="8">The sequence shown here is derived from an EMBL/GenBank/DDBJ whole genome shotgun (WGS) entry which is preliminary data.</text>
</comment>
<dbReference type="GO" id="GO:0005886">
    <property type="term" value="C:plasma membrane"/>
    <property type="evidence" value="ECO:0007669"/>
    <property type="project" value="UniProtKB-SubCell"/>
</dbReference>
<dbReference type="InterPro" id="IPR002771">
    <property type="entry name" value="Multi_antbiot-R_MarC"/>
</dbReference>
<dbReference type="Pfam" id="PF01914">
    <property type="entry name" value="MarC"/>
    <property type="match status" value="1"/>
</dbReference>
<name>A0A0N0ZPF9_THESC</name>
<organism evidence="8 9">
    <name type="scientific">Thermus scotoductus</name>
    <dbReference type="NCBI Taxonomy" id="37636"/>
    <lineage>
        <taxon>Bacteria</taxon>
        <taxon>Thermotogati</taxon>
        <taxon>Deinococcota</taxon>
        <taxon>Deinococci</taxon>
        <taxon>Thermales</taxon>
        <taxon>Thermaceae</taxon>
        <taxon>Thermus</taxon>
    </lineage>
</organism>
<dbReference type="PANTHER" id="PTHR33508">
    <property type="entry name" value="UPF0056 MEMBRANE PROTEIN YHCE"/>
    <property type="match status" value="1"/>
</dbReference>
<evidence type="ECO:0000256" key="7">
    <source>
        <dbReference type="RuleBase" id="RU362048"/>
    </source>
</evidence>
<feature type="transmembrane region" description="Helical" evidence="7">
    <location>
        <begin position="176"/>
        <end position="196"/>
    </location>
</feature>
<dbReference type="Proteomes" id="UP000053099">
    <property type="component" value="Unassembled WGS sequence"/>
</dbReference>
<evidence type="ECO:0000256" key="3">
    <source>
        <dbReference type="ARBA" id="ARBA00022475"/>
    </source>
</evidence>
<dbReference type="PANTHER" id="PTHR33508:SF1">
    <property type="entry name" value="UPF0056 MEMBRANE PROTEIN YHCE"/>
    <property type="match status" value="1"/>
</dbReference>
<feature type="transmembrane region" description="Helical" evidence="7">
    <location>
        <begin position="112"/>
        <end position="134"/>
    </location>
</feature>
<keyword evidence="3" id="KW-1003">Cell membrane</keyword>
<dbReference type="EMBL" id="LJJR01000026">
    <property type="protein sequence ID" value="KPD28678.1"/>
    <property type="molecule type" value="Genomic_DNA"/>
</dbReference>
<dbReference type="NCBIfam" id="TIGR00427">
    <property type="entry name" value="NAAT family transporter"/>
    <property type="match status" value="1"/>
</dbReference>
<reference evidence="8 9" key="1">
    <citation type="submission" date="2015-09" db="EMBL/GenBank/DDBJ databases">
        <title>Draft genome sequence of Thermus scotoductus strain K1 isolated from a geothermal spring in Nagorno-Karabakh, Armenia.</title>
        <authorList>
            <person name="Saghatelyan A."/>
            <person name="Poghosyan L."/>
            <person name="Panosyan H."/>
            <person name="Birkeland N.-K."/>
        </authorList>
    </citation>
    <scope>NUCLEOTIDE SEQUENCE [LARGE SCALE GENOMIC DNA]</scope>
    <source>
        <strain evidence="8 9">K1</strain>
    </source>
</reference>
<sequence>MLELFLKSFLTLFVVMDPVGLVPVFLALAGERPERKQAQIAKKAVLVAGGLLVSFFFFGKGLLGYLGISLEALRIAGGILLFRIATEMVFAHHERETEEEKDEARLRADISVFPLAIPLIAGPGALASVLILAAEARKEPLGFVVVLFTVFLVLALAYVFLRLAAQVRRALGRTGVNVVTRVLGILLAALAVQYVADGVKALF</sequence>
<keyword evidence="5 7" id="KW-1133">Transmembrane helix</keyword>
<evidence type="ECO:0000313" key="9">
    <source>
        <dbReference type="Proteomes" id="UP000053099"/>
    </source>
</evidence>
<evidence type="ECO:0000256" key="4">
    <source>
        <dbReference type="ARBA" id="ARBA00022692"/>
    </source>
</evidence>
<gene>
    <name evidence="8" type="ORF">AN926_08725</name>
</gene>
<proteinExistence type="inferred from homology"/>
<comment type="subcellular location">
    <subcellularLocation>
        <location evidence="1 7">Cell membrane</location>
        <topology evidence="1 7">Multi-pass membrane protein</topology>
    </subcellularLocation>
</comment>
<evidence type="ECO:0000256" key="6">
    <source>
        <dbReference type="ARBA" id="ARBA00023136"/>
    </source>
</evidence>
<keyword evidence="6 7" id="KW-0472">Membrane</keyword>
<keyword evidence="4 7" id="KW-0812">Transmembrane</keyword>
<evidence type="ECO:0000256" key="5">
    <source>
        <dbReference type="ARBA" id="ARBA00022989"/>
    </source>
</evidence>
<feature type="transmembrane region" description="Helical" evidence="7">
    <location>
        <begin position="40"/>
        <end position="66"/>
    </location>
</feature>
<accession>A0A0N0ZPF9</accession>
<feature type="transmembrane region" description="Helical" evidence="7">
    <location>
        <begin position="140"/>
        <end position="164"/>
    </location>
</feature>